<feature type="transmembrane region" description="Helical" evidence="7">
    <location>
        <begin position="191"/>
        <end position="211"/>
    </location>
</feature>
<evidence type="ECO:0000256" key="5">
    <source>
        <dbReference type="ARBA" id="ARBA00022989"/>
    </source>
</evidence>
<sequence>MHLIVVAIWFTTSLTLCMSFTQHIMSGGQAFGFITELFFDVFSSKEMHCFYEDFLLYSDISISTRVVDTESQLVHMRIRSPSKNISKWYEGIDQALFSGMLREGGVYEICSKVDVTNTRHVRLMLVIYAHHRATKNKANRLTKEHHESTENMNESISRLQETIASSAFALKQLKSTRDIHLQIKNASNIDMFSLMQTIVILCTAVVQVFFIRKFFSSTSKSFVAIR</sequence>
<comment type="subcellular location">
    <subcellularLocation>
        <location evidence="1">Membrane</location>
        <topology evidence="1">Single-pass type I membrane protein</topology>
    </subcellularLocation>
</comment>
<keyword evidence="3 7" id="KW-0812">Transmembrane</keyword>
<evidence type="ECO:0000256" key="6">
    <source>
        <dbReference type="ARBA" id="ARBA00023136"/>
    </source>
</evidence>
<evidence type="ECO:0000256" key="4">
    <source>
        <dbReference type="ARBA" id="ARBA00022729"/>
    </source>
</evidence>
<comment type="similarity">
    <text evidence="2">Belongs to the EMP24/GP25L family.</text>
</comment>
<dbReference type="InterPro" id="IPR015720">
    <property type="entry name" value="Emp24-like"/>
</dbReference>
<feature type="domain" description="GOLD" evidence="9">
    <location>
        <begin position="36"/>
        <end position="216"/>
    </location>
</feature>
<dbReference type="InterPro" id="IPR009038">
    <property type="entry name" value="GOLD_dom"/>
</dbReference>
<keyword evidence="10" id="KW-1185">Reference proteome</keyword>
<keyword evidence="5 7" id="KW-1133">Transmembrane helix</keyword>
<evidence type="ECO:0000256" key="2">
    <source>
        <dbReference type="ARBA" id="ARBA00007104"/>
    </source>
</evidence>
<dbReference type="AlphaFoldDB" id="A0A158Q8R0"/>
<organism evidence="10 11">
    <name type="scientific">Elaeophora elaphi</name>
    <dbReference type="NCBI Taxonomy" id="1147741"/>
    <lineage>
        <taxon>Eukaryota</taxon>
        <taxon>Metazoa</taxon>
        <taxon>Ecdysozoa</taxon>
        <taxon>Nematoda</taxon>
        <taxon>Chromadorea</taxon>
        <taxon>Rhabditida</taxon>
        <taxon>Spirurina</taxon>
        <taxon>Spiruromorpha</taxon>
        <taxon>Filarioidea</taxon>
        <taxon>Onchocercidae</taxon>
        <taxon>Elaeophora</taxon>
    </lineage>
</organism>
<dbReference type="Pfam" id="PF01105">
    <property type="entry name" value="EMP24_GP25L"/>
    <property type="match status" value="1"/>
</dbReference>
<evidence type="ECO:0000259" key="9">
    <source>
        <dbReference type="SMART" id="SM01190"/>
    </source>
</evidence>
<dbReference type="GO" id="GO:0016020">
    <property type="term" value="C:membrane"/>
    <property type="evidence" value="ECO:0007669"/>
    <property type="project" value="UniProtKB-SubCell"/>
</dbReference>
<evidence type="ECO:0000313" key="10">
    <source>
        <dbReference type="Proteomes" id="UP000050640"/>
    </source>
</evidence>
<feature type="signal peptide" evidence="8">
    <location>
        <begin position="1"/>
        <end position="17"/>
    </location>
</feature>
<dbReference type="SMART" id="SM01190">
    <property type="entry name" value="EMP24_GP25L"/>
    <property type="match status" value="1"/>
</dbReference>
<dbReference type="Proteomes" id="UP000050640">
    <property type="component" value="Unplaced"/>
</dbReference>
<evidence type="ECO:0000256" key="8">
    <source>
        <dbReference type="SAM" id="SignalP"/>
    </source>
</evidence>
<evidence type="ECO:0000313" key="11">
    <source>
        <dbReference type="WBParaSite" id="EEL_0000845401-mRNA-1"/>
    </source>
</evidence>
<protein>
    <submittedName>
        <fullName evidence="11">GOLD domain-containing protein</fullName>
    </submittedName>
</protein>
<accession>A0A158Q8R0</accession>
<name>A0A158Q8R0_9BILA</name>
<dbReference type="PANTHER" id="PTHR22811">
    <property type="entry name" value="TRANSMEMBRANE EMP24 DOMAIN-CONTAINING PROTEIN"/>
    <property type="match status" value="1"/>
</dbReference>
<dbReference type="WBParaSite" id="EEL_0000845401-mRNA-1">
    <property type="protein sequence ID" value="EEL_0000845401-mRNA-1"/>
    <property type="gene ID" value="EEL_0000845401"/>
</dbReference>
<reference evidence="11" key="1">
    <citation type="submission" date="2016-04" db="UniProtKB">
        <authorList>
            <consortium name="WormBaseParasite"/>
        </authorList>
    </citation>
    <scope>IDENTIFICATION</scope>
</reference>
<evidence type="ECO:0000256" key="7">
    <source>
        <dbReference type="SAM" id="Phobius"/>
    </source>
</evidence>
<evidence type="ECO:0000256" key="1">
    <source>
        <dbReference type="ARBA" id="ARBA00004479"/>
    </source>
</evidence>
<proteinExistence type="inferred from homology"/>
<evidence type="ECO:0000256" key="3">
    <source>
        <dbReference type="ARBA" id="ARBA00022692"/>
    </source>
</evidence>
<keyword evidence="6 7" id="KW-0472">Membrane</keyword>
<keyword evidence="4 8" id="KW-0732">Signal</keyword>
<feature type="chain" id="PRO_5007630843" evidence="8">
    <location>
        <begin position="18"/>
        <end position="226"/>
    </location>
</feature>